<dbReference type="GO" id="GO:0004497">
    <property type="term" value="F:monooxygenase activity"/>
    <property type="evidence" value="ECO:0007669"/>
    <property type="project" value="UniProtKB-KW"/>
</dbReference>
<dbReference type="eggNOG" id="ENOG502S7YG">
    <property type="taxonomic scope" value="Eukaryota"/>
</dbReference>
<dbReference type="InterPro" id="IPR050172">
    <property type="entry name" value="SsuD_RutA_monooxygenase"/>
</dbReference>
<sequence>MVAEDHFLLGTFGTNTDGGQSLTSIPERWENSFENNLKLAKLLDDAGIDFMLPIARWIGFGPTNCHGNVLETMTWAAGLLAQTKRLNVIATIHTAAYNPVVAAKQIATIDQISHSRIGLNIVAGWNRPEYEALGLELPASHEERYAYAQEWYDIVGKLWTLPGAFDHDGTFWKLKNISALPKPMRQPLIINAAGSGEGRNFAVRNAHFLFTPTIELEKSKKEIADLKALAQQAGTEVRVLTMAHVVCRPTEQEAQDYVTYYGRENVDWQAVDAWIDLQLAHAKSFPDGVLKSIRDRVAAFHGGYPLVGTPRQVADGFLALHEAGFSGCTLAFMDYIKEFPYFRDNVLPLLEEAGIRRKASGLV</sequence>
<dbReference type="OMA" id="ILPGPWN"/>
<dbReference type="Gene3D" id="3.20.20.30">
    <property type="entry name" value="Luciferase-like domain"/>
    <property type="match status" value="1"/>
</dbReference>
<dbReference type="PANTHER" id="PTHR42847">
    <property type="entry name" value="ALKANESULFONATE MONOOXYGENASE"/>
    <property type="match status" value="1"/>
</dbReference>
<keyword evidence="1" id="KW-0285">Flavoprotein</keyword>
<keyword evidence="4" id="KW-0503">Monooxygenase</keyword>
<dbReference type="InParanoid" id="W3WXL8"/>
<evidence type="ECO:0000256" key="1">
    <source>
        <dbReference type="ARBA" id="ARBA00022630"/>
    </source>
</evidence>
<keyword evidence="7" id="KW-1185">Reference proteome</keyword>
<dbReference type="SUPFAM" id="SSF51679">
    <property type="entry name" value="Bacterial luciferase-like"/>
    <property type="match status" value="1"/>
</dbReference>
<dbReference type="OrthoDB" id="2558704at2759"/>
<organism evidence="6 7">
    <name type="scientific">Pestalotiopsis fici (strain W106-1 / CGMCC3.15140)</name>
    <dbReference type="NCBI Taxonomy" id="1229662"/>
    <lineage>
        <taxon>Eukaryota</taxon>
        <taxon>Fungi</taxon>
        <taxon>Dikarya</taxon>
        <taxon>Ascomycota</taxon>
        <taxon>Pezizomycotina</taxon>
        <taxon>Sordariomycetes</taxon>
        <taxon>Xylariomycetidae</taxon>
        <taxon>Amphisphaeriales</taxon>
        <taxon>Sporocadaceae</taxon>
        <taxon>Pestalotiopsis</taxon>
    </lineage>
</organism>
<dbReference type="HOGENOM" id="CLU_027853_1_2_1"/>
<dbReference type="AlphaFoldDB" id="W3WXL8"/>
<dbReference type="InterPro" id="IPR036661">
    <property type="entry name" value="Luciferase-like_sf"/>
</dbReference>
<dbReference type="KEGG" id="pfy:PFICI_09693"/>
<dbReference type="RefSeq" id="XP_007836465.1">
    <property type="nucleotide sequence ID" value="XM_007838274.1"/>
</dbReference>
<proteinExistence type="predicted"/>
<keyword evidence="2" id="KW-0288">FMN</keyword>
<keyword evidence="3" id="KW-0560">Oxidoreductase</keyword>
<evidence type="ECO:0000313" key="6">
    <source>
        <dbReference type="EMBL" id="ETS77631.1"/>
    </source>
</evidence>
<accession>W3WXL8</accession>
<evidence type="ECO:0000256" key="3">
    <source>
        <dbReference type="ARBA" id="ARBA00023002"/>
    </source>
</evidence>
<dbReference type="Proteomes" id="UP000030651">
    <property type="component" value="Unassembled WGS sequence"/>
</dbReference>
<evidence type="ECO:0000313" key="7">
    <source>
        <dbReference type="Proteomes" id="UP000030651"/>
    </source>
</evidence>
<dbReference type="GO" id="GO:0016705">
    <property type="term" value="F:oxidoreductase activity, acting on paired donors, with incorporation or reduction of molecular oxygen"/>
    <property type="evidence" value="ECO:0007669"/>
    <property type="project" value="InterPro"/>
</dbReference>
<evidence type="ECO:0000256" key="4">
    <source>
        <dbReference type="ARBA" id="ARBA00023033"/>
    </source>
</evidence>
<dbReference type="EMBL" id="KI912115">
    <property type="protein sequence ID" value="ETS77631.1"/>
    <property type="molecule type" value="Genomic_DNA"/>
</dbReference>
<feature type="domain" description="Luciferase-like" evidence="5">
    <location>
        <begin position="20"/>
        <end position="326"/>
    </location>
</feature>
<evidence type="ECO:0000256" key="2">
    <source>
        <dbReference type="ARBA" id="ARBA00022643"/>
    </source>
</evidence>
<dbReference type="InterPro" id="IPR011251">
    <property type="entry name" value="Luciferase-like_dom"/>
</dbReference>
<dbReference type="Pfam" id="PF00296">
    <property type="entry name" value="Bac_luciferase"/>
    <property type="match status" value="1"/>
</dbReference>
<reference evidence="7" key="1">
    <citation type="journal article" date="2015" name="BMC Genomics">
        <title>Genomic and transcriptomic analysis of the endophytic fungus Pestalotiopsis fici reveals its lifestyle and high potential for synthesis of natural products.</title>
        <authorList>
            <person name="Wang X."/>
            <person name="Zhang X."/>
            <person name="Liu L."/>
            <person name="Xiang M."/>
            <person name="Wang W."/>
            <person name="Sun X."/>
            <person name="Che Y."/>
            <person name="Guo L."/>
            <person name="Liu G."/>
            <person name="Guo L."/>
            <person name="Wang C."/>
            <person name="Yin W.B."/>
            <person name="Stadler M."/>
            <person name="Zhang X."/>
            <person name="Liu X."/>
        </authorList>
    </citation>
    <scope>NUCLEOTIDE SEQUENCE [LARGE SCALE GENOMIC DNA]</scope>
    <source>
        <strain evidence="7">W106-1 / CGMCC3.15140</strain>
    </source>
</reference>
<gene>
    <name evidence="6" type="ORF">PFICI_09693</name>
</gene>
<evidence type="ECO:0000259" key="5">
    <source>
        <dbReference type="Pfam" id="PF00296"/>
    </source>
</evidence>
<name>W3WXL8_PESFW</name>
<dbReference type="GeneID" id="19274706"/>
<dbReference type="PANTHER" id="PTHR42847:SF4">
    <property type="entry name" value="ALKANESULFONATE MONOOXYGENASE-RELATED"/>
    <property type="match status" value="1"/>
</dbReference>
<protein>
    <recommendedName>
        <fullName evidence="5">Luciferase-like domain-containing protein</fullName>
    </recommendedName>
</protein>
<dbReference type="CDD" id="cd01094">
    <property type="entry name" value="Alkanesulfonate_monoxygenase"/>
    <property type="match status" value="1"/>
</dbReference>